<name>A0A369VT48_9SPHN</name>
<protein>
    <recommendedName>
        <fullName evidence="1">Transcriptional regulator AbiEi antitoxin N-terminal domain-containing protein</fullName>
    </recommendedName>
</protein>
<keyword evidence="3" id="KW-1185">Reference proteome</keyword>
<evidence type="ECO:0000259" key="1">
    <source>
        <dbReference type="Pfam" id="PF17194"/>
    </source>
</evidence>
<dbReference type="Pfam" id="PF17194">
    <property type="entry name" value="AbiEi_3_N"/>
    <property type="match status" value="1"/>
</dbReference>
<dbReference type="RefSeq" id="WP_114688906.1">
    <property type="nucleotide sequence ID" value="NZ_QQNB01000005.1"/>
</dbReference>
<gene>
    <name evidence="2" type="ORF">DVW87_16460</name>
</gene>
<sequence length="285" mass="32222">MSAVRGHLLNRLLRDLPSGYLVDTAWLRERGLSASSVRDYVKRDWLERVGPRLYRRDSANDTSPLRWETTLLSLMNLLNEPLHVGGLTALELAGYWHYAIVGRRRLWIYSDSQRTRTLLNRLTLDADPVVRSRKLFSEPELGVATRALDLVTGSLGPEMLAGDKSPVSHLQLLRASSLERAILETLDEVPGTVSFDHAAELFEGLTTLRPRLATALLHACRSVKAKRLFLYFASQHSYAWVRSVRREEVDIGSGKRQIVIGGRLDPDYLITVPHERGPGARRRKP</sequence>
<dbReference type="AlphaFoldDB" id="A0A369VT48"/>
<reference evidence="2 3" key="1">
    <citation type="submission" date="2018-07" db="EMBL/GenBank/DDBJ databases">
        <title>a novel species of Sphingomonas isolated from the rhizosphere soil of Araceae plant.</title>
        <authorList>
            <person name="Zhiyong W."/>
            <person name="Qinglan Z."/>
            <person name="Zhiwei F."/>
            <person name="Ding X."/>
            <person name="Gejiao W."/>
            <person name="Shixue Z."/>
        </authorList>
    </citation>
    <scope>NUCLEOTIDE SEQUENCE [LARGE SCALE GENOMIC DNA]</scope>
    <source>
        <strain evidence="2 3">WZY 27</strain>
    </source>
</reference>
<dbReference type="EMBL" id="QQNB01000005">
    <property type="protein sequence ID" value="RDE04232.1"/>
    <property type="molecule type" value="Genomic_DNA"/>
</dbReference>
<evidence type="ECO:0000313" key="2">
    <source>
        <dbReference type="EMBL" id="RDE04232.1"/>
    </source>
</evidence>
<comment type="caution">
    <text evidence="2">The sequence shown here is derived from an EMBL/GenBank/DDBJ whole genome shotgun (WGS) entry which is preliminary data.</text>
</comment>
<proteinExistence type="predicted"/>
<dbReference type="InterPro" id="IPR021561">
    <property type="entry name" value="AbiEi_3"/>
</dbReference>
<dbReference type="Pfam" id="PF11459">
    <property type="entry name" value="AbiEi_3"/>
    <property type="match status" value="1"/>
</dbReference>
<dbReference type="Proteomes" id="UP000253918">
    <property type="component" value="Unassembled WGS sequence"/>
</dbReference>
<dbReference type="OrthoDB" id="1550938at2"/>
<dbReference type="InterPro" id="IPR033455">
    <property type="entry name" value="AbiEi_3_N"/>
</dbReference>
<organism evidence="2 3">
    <name type="scientific">Sphingomonas aracearum</name>
    <dbReference type="NCBI Taxonomy" id="2283317"/>
    <lineage>
        <taxon>Bacteria</taxon>
        <taxon>Pseudomonadati</taxon>
        <taxon>Pseudomonadota</taxon>
        <taxon>Alphaproteobacteria</taxon>
        <taxon>Sphingomonadales</taxon>
        <taxon>Sphingomonadaceae</taxon>
        <taxon>Sphingomonas</taxon>
    </lineage>
</organism>
<evidence type="ECO:0000313" key="3">
    <source>
        <dbReference type="Proteomes" id="UP000253918"/>
    </source>
</evidence>
<feature type="domain" description="Transcriptional regulator AbiEi antitoxin N-terminal" evidence="1">
    <location>
        <begin position="8"/>
        <end position="98"/>
    </location>
</feature>
<accession>A0A369VT48</accession>